<gene>
    <name evidence="8" type="ORF">EF806_03645</name>
</gene>
<protein>
    <submittedName>
        <fullName evidence="8">Carbon starvation protein A</fullName>
    </submittedName>
</protein>
<feature type="transmembrane region" description="Helical" evidence="6">
    <location>
        <begin position="192"/>
        <end position="209"/>
    </location>
</feature>
<dbReference type="InterPro" id="IPR051605">
    <property type="entry name" value="CstA"/>
</dbReference>
<evidence type="ECO:0000313" key="9">
    <source>
        <dbReference type="Proteomes" id="UP000317158"/>
    </source>
</evidence>
<feature type="domain" description="CstA N-terminal" evidence="7">
    <location>
        <begin position="3"/>
        <end position="527"/>
    </location>
</feature>
<feature type="transmembrane region" description="Helical" evidence="6">
    <location>
        <begin position="381"/>
        <end position="401"/>
    </location>
</feature>
<dbReference type="PANTHER" id="PTHR30252:SF0">
    <property type="entry name" value="PEPTIDE TRANSPORTER CSTA"/>
    <property type="match status" value="1"/>
</dbReference>
<feature type="transmembrane region" description="Helical" evidence="6">
    <location>
        <begin position="513"/>
        <end position="536"/>
    </location>
</feature>
<evidence type="ECO:0000259" key="7">
    <source>
        <dbReference type="Pfam" id="PF02554"/>
    </source>
</evidence>
<organism evidence="8 9">
    <name type="scientific">Methanoliparum thermophilum</name>
    <dbReference type="NCBI Taxonomy" id="2491083"/>
    <lineage>
        <taxon>Archaea</taxon>
        <taxon>Methanobacteriati</taxon>
        <taxon>Methanobacteriota</taxon>
        <taxon>Candidatus Methanoliparia</taxon>
        <taxon>Candidatus Methanoliparales</taxon>
        <taxon>Candidatus Methanoliparaceae</taxon>
        <taxon>Candidatus Methanoliparum</taxon>
    </lineage>
</organism>
<feature type="transmembrane region" description="Helical" evidence="6">
    <location>
        <begin position="6"/>
        <end position="22"/>
    </location>
</feature>
<feature type="transmembrane region" description="Helical" evidence="6">
    <location>
        <begin position="413"/>
        <end position="437"/>
    </location>
</feature>
<feature type="transmembrane region" description="Helical" evidence="6">
    <location>
        <begin position="335"/>
        <end position="360"/>
    </location>
</feature>
<feature type="transmembrane region" description="Helical" evidence="6">
    <location>
        <begin position="215"/>
        <end position="236"/>
    </location>
</feature>
<feature type="transmembrane region" description="Helical" evidence="6">
    <location>
        <begin position="245"/>
        <end position="262"/>
    </location>
</feature>
<dbReference type="GO" id="GO:0005886">
    <property type="term" value="C:plasma membrane"/>
    <property type="evidence" value="ECO:0007669"/>
    <property type="project" value="UniProtKB-SubCell"/>
</dbReference>
<reference evidence="8 9" key="1">
    <citation type="journal article" date="2019" name="Nat. Microbiol.">
        <title>Wide diversity of methane and short-chain alkane metabolisms in uncultured archaea.</title>
        <authorList>
            <person name="Borrel G."/>
            <person name="Adam P.S."/>
            <person name="McKay L.J."/>
            <person name="Chen L.X."/>
            <person name="Sierra-Garcia I.N."/>
            <person name="Sieber C.M."/>
            <person name="Letourneur Q."/>
            <person name="Ghozlane A."/>
            <person name="Andersen G.L."/>
            <person name="Li W.J."/>
            <person name="Hallam S.J."/>
            <person name="Muyzer G."/>
            <person name="de Oliveira V.M."/>
            <person name="Inskeep W.P."/>
            <person name="Banfield J.F."/>
            <person name="Gribaldo S."/>
        </authorList>
    </citation>
    <scope>NUCLEOTIDE SEQUENCE [LARGE SCALE GENOMIC DNA]</scope>
    <source>
        <strain evidence="8">NM1a</strain>
    </source>
</reference>
<dbReference type="PANTHER" id="PTHR30252">
    <property type="entry name" value="INNER MEMBRANE PEPTIDE TRANSPORTER"/>
    <property type="match status" value="1"/>
</dbReference>
<proteinExistence type="predicted"/>
<evidence type="ECO:0000256" key="4">
    <source>
        <dbReference type="ARBA" id="ARBA00022989"/>
    </source>
</evidence>
<dbReference type="InterPro" id="IPR003706">
    <property type="entry name" value="CstA_N"/>
</dbReference>
<feature type="transmembrane region" description="Helical" evidence="6">
    <location>
        <begin position="88"/>
        <end position="109"/>
    </location>
</feature>
<evidence type="ECO:0000313" key="8">
    <source>
        <dbReference type="EMBL" id="RZN64448.1"/>
    </source>
</evidence>
<evidence type="ECO:0000256" key="5">
    <source>
        <dbReference type="ARBA" id="ARBA00023136"/>
    </source>
</evidence>
<feature type="transmembrane region" description="Helical" evidence="6">
    <location>
        <begin position="481"/>
        <end position="504"/>
    </location>
</feature>
<dbReference type="Proteomes" id="UP000317158">
    <property type="component" value="Unassembled WGS sequence"/>
</dbReference>
<evidence type="ECO:0000256" key="3">
    <source>
        <dbReference type="ARBA" id="ARBA00022692"/>
    </source>
</evidence>
<evidence type="ECO:0000256" key="2">
    <source>
        <dbReference type="ARBA" id="ARBA00022475"/>
    </source>
</evidence>
<accession>A0A520KSS1</accession>
<comment type="caution">
    <text evidence="8">The sequence shown here is derived from an EMBL/GenBank/DDBJ whole genome shotgun (WGS) entry which is preliminary data.</text>
</comment>
<evidence type="ECO:0000256" key="6">
    <source>
        <dbReference type="SAM" id="Phobius"/>
    </source>
</evidence>
<dbReference type="EMBL" id="RXIF01000006">
    <property type="protein sequence ID" value="RZN64448.1"/>
    <property type="molecule type" value="Genomic_DNA"/>
</dbReference>
<dbReference type="GO" id="GO:0009267">
    <property type="term" value="P:cellular response to starvation"/>
    <property type="evidence" value="ECO:0007669"/>
    <property type="project" value="InterPro"/>
</dbReference>
<sequence length="576" mass="62888">MYGFVILLIASAIYLAAYFFYGKRLEKNVIKADKSSPTPALRMCDNVDYYPANRYVLFGHHFASIAGTGPILGPAMAMGWGWLPGLLWVWLGNVFIGATHDYLALMASVRYDGKSIQWISGRVMSKRTSYSFGVFVWFTMVLVIAAFTSVVAGMFVATPQAATSTLALILVAVFIGFIMYRTRIGFKVSTALGVILLVTTIFIGHYLPIELSYKQWNIILFFYIILASALPVWCLLQPRDYLNSFLLYAGLALGFVSLIFALKPFDFPSFTIFSANVVGSGGGIASPFLPAVPLVIACGALSGFHSIVGSGTTSKQLDSEINGLMIGYGGMLTEGFLATVVISSIAIFGTAVIAANAGIVESAGYTISSLISNPVYLGENYLGVINLLGGAPTFFSMSYALVLENFARIPYEFGMIFATLWVSAFAITSLDTATRLARFVWQDLLEPVKGFDLLKNRWVAGIIPAFFGVALSYTGSYSQLWPAFAGMNQLLASIALMTSAVWVAKYLKAERKYVYLIVGPAIFLWFLVTAAIVWYLLYVRPITWGVVIILSIGLALNFVLLYDFQNRMKLPGEATG</sequence>
<feature type="transmembrane region" description="Helical" evidence="6">
    <location>
        <begin position="62"/>
        <end position="82"/>
    </location>
</feature>
<keyword evidence="2" id="KW-1003">Cell membrane</keyword>
<keyword evidence="3 6" id="KW-0812">Transmembrane</keyword>
<keyword evidence="5 6" id="KW-0472">Membrane</keyword>
<name>A0A520KSS1_METT2</name>
<feature type="transmembrane region" description="Helical" evidence="6">
    <location>
        <begin position="458"/>
        <end position="475"/>
    </location>
</feature>
<evidence type="ECO:0000256" key="1">
    <source>
        <dbReference type="ARBA" id="ARBA00004651"/>
    </source>
</evidence>
<keyword evidence="4 6" id="KW-1133">Transmembrane helix</keyword>
<feature type="transmembrane region" description="Helical" evidence="6">
    <location>
        <begin position="542"/>
        <end position="562"/>
    </location>
</feature>
<dbReference type="Pfam" id="PF02554">
    <property type="entry name" value="CstA"/>
    <property type="match status" value="1"/>
</dbReference>
<feature type="transmembrane region" description="Helical" evidence="6">
    <location>
        <begin position="161"/>
        <end position="180"/>
    </location>
</feature>
<comment type="subcellular location">
    <subcellularLocation>
        <location evidence="1">Cell membrane</location>
        <topology evidence="1">Multi-pass membrane protein</topology>
    </subcellularLocation>
</comment>
<feature type="transmembrane region" description="Helical" evidence="6">
    <location>
        <begin position="130"/>
        <end position="155"/>
    </location>
</feature>
<dbReference type="AlphaFoldDB" id="A0A520KSS1"/>